<dbReference type="AlphaFoldDB" id="A0AAN8FRM2"/>
<sequence>KQHTSQRTLSPAEEKKNSSSVPDSLKAKRRRSKSWLRRSRRSTPHSHSHHRKHKSKQKARSKASSKKNSHQDVVFRLKKSVCVDSTEKTMTDAEAKVWNLTDGDAKMLNVDEPRPHSVYVRKSQSVAQES</sequence>
<evidence type="ECO:0000256" key="1">
    <source>
        <dbReference type="SAM" id="MobiDB-lite"/>
    </source>
</evidence>
<feature type="non-terminal residue" evidence="2">
    <location>
        <position position="130"/>
    </location>
</feature>
<dbReference type="Proteomes" id="UP001331761">
    <property type="component" value="Unassembled WGS sequence"/>
</dbReference>
<gene>
    <name evidence="2" type="ORF">GCK32_018528</name>
</gene>
<evidence type="ECO:0000313" key="2">
    <source>
        <dbReference type="EMBL" id="KAK5983677.1"/>
    </source>
</evidence>
<keyword evidence="3" id="KW-1185">Reference proteome</keyword>
<evidence type="ECO:0000313" key="3">
    <source>
        <dbReference type="Proteomes" id="UP001331761"/>
    </source>
</evidence>
<feature type="region of interest" description="Disordered" evidence="1">
    <location>
        <begin position="1"/>
        <end position="73"/>
    </location>
</feature>
<reference evidence="2 3" key="1">
    <citation type="submission" date="2019-10" db="EMBL/GenBank/DDBJ databases">
        <title>Assembly and Annotation for the nematode Trichostrongylus colubriformis.</title>
        <authorList>
            <person name="Martin J."/>
        </authorList>
    </citation>
    <scope>NUCLEOTIDE SEQUENCE [LARGE SCALE GENOMIC DNA]</scope>
    <source>
        <strain evidence="2">G859</strain>
        <tissue evidence="2">Whole worm</tissue>
    </source>
</reference>
<protein>
    <submittedName>
        <fullName evidence="2">Uncharacterized protein</fullName>
    </submittedName>
</protein>
<feature type="compositionally biased region" description="Basic residues" evidence="1">
    <location>
        <begin position="27"/>
        <end position="68"/>
    </location>
</feature>
<organism evidence="2 3">
    <name type="scientific">Trichostrongylus colubriformis</name>
    <name type="common">Black scour worm</name>
    <dbReference type="NCBI Taxonomy" id="6319"/>
    <lineage>
        <taxon>Eukaryota</taxon>
        <taxon>Metazoa</taxon>
        <taxon>Ecdysozoa</taxon>
        <taxon>Nematoda</taxon>
        <taxon>Chromadorea</taxon>
        <taxon>Rhabditida</taxon>
        <taxon>Rhabditina</taxon>
        <taxon>Rhabditomorpha</taxon>
        <taxon>Strongyloidea</taxon>
        <taxon>Trichostrongylidae</taxon>
        <taxon>Trichostrongylus</taxon>
    </lineage>
</organism>
<comment type="caution">
    <text evidence="2">The sequence shown here is derived from an EMBL/GenBank/DDBJ whole genome shotgun (WGS) entry which is preliminary data.</text>
</comment>
<accession>A0AAN8FRM2</accession>
<proteinExistence type="predicted"/>
<name>A0AAN8FRM2_TRICO</name>
<dbReference type="EMBL" id="WIXE01003733">
    <property type="protein sequence ID" value="KAK5983677.1"/>
    <property type="molecule type" value="Genomic_DNA"/>
</dbReference>
<feature type="non-terminal residue" evidence="2">
    <location>
        <position position="1"/>
    </location>
</feature>